<evidence type="ECO:0000313" key="3">
    <source>
        <dbReference type="Proteomes" id="UP000192257"/>
    </source>
</evidence>
<keyword evidence="1" id="KW-0175">Coiled coil</keyword>
<reference evidence="2 3" key="1">
    <citation type="submission" date="2017-03" db="EMBL/GenBank/DDBJ databases">
        <title>An alternative strategy for trypanosome survival in the mammalian bloodstream revealed through genome and transcriptome analysis of the ubiquitous bovine parasite Trypanosoma (Megatrypanum) theileri.</title>
        <authorList>
            <person name="Kelly S."/>
            <person name="Ivens A."/>
            <person name="Mott A."/>
            <person name="O'Neill E."/>
            <person name="Emms D."/>
            <person name="Macleod O."/>
            <person name="Voorheis P."/>
            <person name="Matthews J."/>
            <person name="Matthews K."/>
            <person name="Carrington M."/>
        </authorList>
    </citation>
    <scope>NUCLEOTIDE SEQUENCE [LARGE SCALE GENOMIC DNA]</scope>
    <source>
        <strain evidence="2">Edinburgh</strain>
    </source>
</reference>
<dbReference type="VEuPathDB" id="TriTrypDB:TM35_000064840"/>
<evidence type="ECO:0000256" key="1">
    <source>
        <dbReference type="SAM" id="Coils"/>
    </source>
</evidence>
<gene>
    <name evidence="2" type="ORF">TM35_000064840</name>
</gene>
<organism evidence="2 3">
    <name type="scientific">Trypanosoma theileri</name>
    <dbReference type="NCBI Taxonomy" id="67003"/>
    <lineage>
        <taxon>Eukaryota</taxon>
        <taxon>Discoba</taxon>
        <taxon>Euglenozoa</taxon>
        <taxon>Kinetoplastea</taxon>
        <taxon>Metakinetoplastina</taxon>
        <taxon>Trypanosomatida</taxon>
        <taxon>Trypanosomatidae</taxon>
        <taxon>Trypanosoma</taxon>
    </lineage>
</organism>
<dbReference type="AlphaFoldDB" id="A0A1X0P4J6"/>
<dbReference type="OrthoDB" id="278085at2759"/>
<feature type="coiled-coil region" evidence="1">
    <location>
        <begin position="383"/>
        <end position="473"/>
    </location>
</feature>
<evidence type="ECO:0000313" key="2">
    <source>
        <dbReference type="EMBL" id="ORC91479.1"/>
    </source>
</evidence>
<dbReference type="Proteomes" id="UP000192257">
    <property type="component" value="Unassembled WGS sequence"/>
</dbReference>
<keyword evidence="3" id="KW-1185">Reference proteome</keyword>
<dbReference type="RefSeq" id="XP_028885545.1">
    <property type="nucleotide sequence ID" value="XM_029023521.1"/>
</dbReference>
<sequence length="547" mass="61548">MTSHADLLAACAEFQENFASLNGKYNVVVQELHSEKETNERLRKQLESLRGNEEKLQETMRELKKDLEEANTYKERYLASNVTVEHLKGRLENARRAVADKMLEHEQELEQLREQNKDLLQRVGVCEDAGLTQRLRRQVCELEARCAELSGQLLEERERGGQQLLVAHNALREQQARLVELEQRSRALESEVTQMRSLVRRSSELQNDAAVARERAALEARQAAAQLAAAESQRRDAESQRAQMAEAHAAEVAELRAAAAKAAAEATSRSRALTTEIDGISAELREARSQLAEAERQANERVAAVRAAERVAAAALQAQLTDARTEAQAQAAQLQATLQQLQAAQREAQAQREATQREAAAGEQLRAKLDTHTQQHAWIMAQREHETAQLAAARRQVEQLQSAQREHEAAHDAAERLRLQLRFCEDELQEARRLADAADARVRDVEEAAERRLRAQRQELKDVKKQARADRSKADAVRRKLVQALLERDTVLPSSSTIVPQPLQQERGRDVAASYTHQTGGFDVLSVLRGQNEQAEALHHRIIELSR</sequence>
<protein>
    <submittedName>
        <fullName evidence="2">Uncharacterized protein</fullName>
    </submittedName>
</protein>
<accession>A0A1X0P4J6</accession>
<feature type="coiled-coil region" evidence="1">
    <location>
        <begin position="29"/>
        <end position="129"/>
    </location>
</feature>
<name>A0A1X0P4J6_9TRYP</name>
<dbReference type="EMBL" id="NBCO01000006">
    <property type="protein sequence ID" value="ORC91479.1"/>
    <property type="molecule type" value="Genomic_DNA"/>
</dbReference>
<proteinExistence type="predicted"/>
<comment type="caution">
    <text evidence="2">The sequence shown here is derived from an EMBL/GenBank/DDBJ whole genome shotgun (WGS) entry which is preliminary data.</text>
</comment>
<dbReference type="GeneID" id="39983301"/>
<feature type="coiled-coil region" evidence="1">
    <location>
        <begin position="164"/>
        <end position="358"/>
    </location>
</feature>